<dbReference type="Proteomes" id="UP000887565">
    <property type="component" value="Unplaced"/>
</dbReference>
<name>A0A915KIY6_ROMCU</name>
<dbReference type="AlphaFoldDB" id="A0A915KIY6"/>
<sequence length="96" mass="10371">MMNVSSKFEASLVQIFVAKPIDSSNGDKSRILQKWEDLEHSPEPPAKVPPPKWGAPVGSVTPCFGSESLLKSASSFSINGCSSESIKQPAIFFCKQ</sequence>
<keyword evidence="1" id="KW-1185">Reference proteome</keyword>
<evidence type="ECO:0000313" key="1">
    <source>
        <dbReference type="Proteomes" id="UP000887565"/>
    </source>
</evidence>
<protein>
    <submittedName>
        <fullName evidence="2">Uncharacterized protein</fullName>
    </submittedName>
</protein>
<accession>A0A915KIY6</accession>
<reference evidence="2" key="1">
    <citation type="submission" date="2022-11" db="UniProtKB">
        <authorList>
            <consortium name="WormBaseParasite"/>
        </authorList>
    </citation>
    <scope>IDENTIFICATION</scope>
</reference>
<proteinExistence type="predicted"/>
<evidence type="ECO:0000313" key="2">
    <source>
        <dbReference type="WBParaSite" id="nRc.2.0.1.t38795-RA"/>
    </source>
</evidence>
<organism evidence="1 2">
    <name type="scientific">Romanomermis culicivorax</name>
    <name type="common">Nematode worm</name>
    <dbReference type="NCBI Taxonomy" id="13658"/>
    <lineage>
        <taxon>Eukaryota</taxon>
        <taxon>Metazoa</taxon>
        <taxon>Ecdysozoa</taxon>
        <taxon>Nematoda</taxon>
        <taxon>Enoplea</taxon>
        <taxon>Dorylaimia</taxon>
        <taxon>Mermithida</taxon>
        <taxon>Mermithoidea</taxon>
        <taxon>Mermithidae</taxon>
        <taxon>Romanomermis</taxon>
    </lineage>
</organism>
<dbReference type="WBParaSite" id="nRc.2.0.1.t38795-RA">
    <property type="protein sequence ID" value="nRc.2.0.1.t38795-RA"/>
    <property type="gene ID" value="nRc.2.0.1.g38795"/>
</dbReference>